<accession>A0A7I7XKE5</accession>
<dbReference type="PANTHER" id="PTHR37042:SF4">
    <property type="entry name" value="OUTER MEMBRANE PROTEIN RV1973"/>
    <property type="match status" value="1"/>
</dbReference>
<evidence type="ECO:0000256" key="1">
    <source>
        <dbReference type="ARBA" id="ARBA00004370"/>
    </source>
</evidence>
<dbReference type="KEGG" id="mmag:MMAD_38780"/>
<reference evidence="5 6" key="1">
    <citation type="journal article" date="2019" name="Emerg. Microbes Infect.">
        <title>Comprehensive subspecies identification of 175 nontuberculous mycobacteria species based on 7547 genomic profiles.</title>
        <authorList>
            <person name="Matsumoto Y."/>
            <person name="Kinjo T."/>
            <person name="Motooka D."/>
            <person name="Nabeya D."/>
            <person name="Jung N."/>
            <person name="Uechi K."/>
            <person name="Horii T."/>
            <person name="Iida T."/>
            <person name="Fujita J."/>
            <person name="Nakamura S."/>
        </authorList>
    </citation>
    <scope>NUCLEOTIDE SEQUENCE [LARGE SCALE GENOMIC DNA]</scope>
    <source>
        <strain evidence="5 6">JCM 13574</strain>
    </source>
</reference>
<protein>
    <recommendedName>
        <fullName evidence="7">Mce associated membrane protein</fullName>
    </recommendedName>
</protein>
<name>A0A7I7XKE5_9MYCO</name>
<dbReference type="Proteomes" id="UP000466517">
    <property type="component" value="Chromosome"/>
</dbReference>
<organism evidence="5 6">
    <name type="scientific">Mycolicibacterium madagascariense</name>
    <dbReference type="NCBI Taxonomy" id="212765"/>
    <lineage>
        <taxon>Bacteria</taxon>
        <taxon>Bacillati</taxon>
        <taxon>Actinomycetota</taxon>
        <taxon>Actinomycetes</taxon>
        <taxon>Mycobacteriales</taxon>
        <taxon>Mycobacteriaceae</taxon>
        <taxon>Mycolicibacterium</taxon>
    </lineage>
</organism>
<keyword evidence="6" id="KW-1185">Reference proteome</keyword>
<keyword evidence="4" id="KW-0812">Transmembrane</keyword>
<feature type="transmembrane region" description="Helical" evidence="4">
    <location>
        <begin position="34"/>
        <end position="54"/>
    </location>
</feature>
<keyword evidence="4" id="KW-1133">Transmembrane helix</keyword>
<dbReference type="AlphaFoldDB" id="A0A7I7XKE5"/>
<proteinExistence type="predicted"/>
<evidence type="ECO:0000256" key="4">
    <source>
        <dbReference type="SAM" id="Phobius"/>
    </source>
</evidence>
<gene>
    <name evidence="5" type="ORF">MMAD_38780</name>
</gene>
<feature type="region of interest" description="Disordered" evidence="3">
    <location>
        <begin position="1"/>
        <end position="29"/>
    </location>
</feature>
<keyword evidence="2 4" id="KW-0472">Membrane</keyword>
<evidence type="ECO:0000313" key="5">
    <source>
        <dbReference type="EMBL" id="BBZ29583.1"/>
    </source>
</evidence>
<dbReference type="PANTHER" id="PTHR37042">
    <property type="entry name" value="OUTER MEMBRANE PROTEIN RV1973"/>
    <property type="match status" value="1"/>
</dbReference>
<comment type="subcellular location">
    <subcellularLocation>
        <location evidence="1">Membrane</location>
    </subcellularLocation>
</comment>
<evidence type="ECO:0008006" key="7">
    <source>
        <dbReference type="Google" id="ProtNLM"/>
    </source>
</evidence>
<evidence type="ECO:0000256" key="3">
    <source>
        <dbReference type="SAM" id="MobiDB-lite"/>
    </source>
</evidence>
<dbReference type="RefSeq" id="WP_163740248.1">
    <property type="nucleotide sequence ID" value="NZ_AP022610.1"/>
</dbReference>
<evidence type="ECO:0000313" key="6">
    <source>
        <dbReference type="Proteomes" id="UP000466517"/>
    </source>
</evidence>
<evidence type="ECO:0000256" key="2">
    <source>
        <dbReference type="ARBA" id="ARBA00023136"/>
    </source>
</evidence>
<dbReference type="EMBL" id="AP022610">
    <property type="protein sequence ID" value="BBZ29583.1"/>
    <property type="molecule type" value="Genomic_DNA"/>
</dbReference>
<dbReference type="GO" id="GO:0016020">
    <property type="term" value="C:membrane"/>
    <property type="evidence" value="ECO:0007669"/>
    <property type="project" value="UniProtKB-SubCell"/>
</dbReference>
<sequence length="187" mass="19951">MSVDESEPANQAPERDPADGPPDAPRHASPVRPAIVAGLIVVVALAALTGWVGYRAYQARQQADQRAMFLQVGRQGALDLTVYDYDHVDAQVQRTLDLATGTFYDDFQRRAPAFAELVKQIKSTSTGTVVDAGIESQTPGAAKMLVAVVVTSQVNGQPNADPKLFRMRLSLQGVDGGAKISGVEFVS</sequence>